<dbReference type="NCBIfam" id="TIGR00666">
    <property type="entry name" value="PBP4"/>
    <property type="match status" value="1"/>
</dbReference>
<name>A0A4R2JBZ5_9PSEU</name>
<keyword evidence="5" id="KW-1185">Reference proteome</keyword>
<dbReference type="RefSeq" id="WP_132123271.1">
    <property type="nucleotide sequence ID" value="NZ_SLWS01000009.1"/>
</dbReference>
<dbReference type="Pfam" id="PF02113">
    <property type="entry name" value="Peptidase_S13"/>
    <property type="match status" value="1"/>
</dbReference>
<organism evidence="4 5">
    <name type="scientific">Actinocrispum wychmicini</name>
    <dbReference type="NCBI Taxonomy" id="1213861"/>
    <lineage>
        <taxon>Bacteria</taxon>
        <taxon>Bacillati</taxon>
        <taxon>Actinomycetota</taxon>
        <taxon>Actinomycetes</taxon>
        <taxon>Pseudonocardiales</taxon>
        <taxon>Pseudonocardiaceae</taxon>
        <taxon>Actinocrispum</taxon>
    </lineage>
</organism>
<dbReference type="GO" id="GO:0004185">
    <property type="term" value="F:serine-type carboxypeptidase activity"/>
    <property type="evidence" value="ECO:0007669"/>
    <property type="project" value="InterPro"/>
</dbReference>
<dbReference type="InterPro" id="IPR006311">
    <property type="entry name" value="TAT_signal"/>
</dbReference>
<dbReference type="GO" id="GO:0006508">
    <property type="term" value="P:proteolysis"/>
    <property type="evidence" value="ECO:0007669"/>
    <property type="project" value="InterPro"/>
</dbReference>
<keyword evidence="2" id="KW-0378">Hydrolase</keyword>
<dbReference type="InterPro" id="IPR012338">
    <property type="entry name" value="Beta-lactam/transpept-like"/>
</dbReference>
<evidence type="ECO:0000256" key="2">
    <source>
        <dbReference type="ARBA" id="ARBA00022801"/>
    </source>
</evidence>
<evidence type="ECO:0000313" key="5">
    <source>
        <dbReference type="Proteomes" id="UP000295680"/>
    </source>
</evidence>
<evidence type="ECO:0000313" key="4">
    <source>
        <dbReference type="EMBL" id="TCO54296.1"/>
    </source>
</evidence>
<feature type="signal peptide" evidence="3">
    <location>
        <begin position="1"/>
        <end position="25"/>
    </location>
</feature>
<dbReference type="EMBL" id="SLWS01000009">
    <property type="protein sequence ID" value="TCO54296.1"/>
    <property type="molecule type" value="Genomic_DNA"/>
</dbReference>
<dbReference type="SUPFAM" id="SSF56601">
    <property type="entry name" value="beta-lactamase/transpeptidase-like"/>
    <property type="match status" value="1"/>
</dbReference>
<protein>
    <submittedName>
        <fullName evidence="4">D-alanyl-D-alanine carboxypeptidase/D-alanyl-D-alanine-endopeptidase (Penicillin-binding protein 4)</fullName>
    </submittedName>
</protein>
<evidence type="ECO:0000256" key="1">
    <source>
        <dbReference type="ARBA" id="ARBA00006096"/>
    </source>
</evidence>
<keyword evidence="3" id="KW-0732">Signal</keyword>
<sequence length="510" mass="54023">MTTRRSVLGMLGAVPLALAARPAFASPNDLDELDDTIQRVIQKFPGSTWGMAFSAPDSSDILYSLRPDQLFVAASSMKVFIAGTAFATLGADHRFRTRIVRTGPVHDGVLRGDLVLVAGGDLLVGGRVRPDGTLLLPDPDHTYGTAPGAAPLHSDPLGTLRRFADDVAAAGITRVDGRVLVDVSMFREGREDIANGGLFVTTSAMMLNDNVMDVVVTPGPTVGAPAALRITPDVGYVRILNQTRTTASPGQMLNFVNDVANPDGTHAVALVGDVPIDAPGLFCCYYVPEPGRFAAAAFAKALRDNGVDATADLLGTPQRHGSRLTEQVSLPLSEQVKVMLKVSSNVHTATWPYVVGAACDPRNPVAAYKDLRARLYSKAGLDPHPAGEDDGRYTADFFVKFLNHVKGQPYYPRFRTALPIMGRDGSLANVQVNSPAAGHVYAKTGTAMVIGPDSVLHKALAGYIVPPSGRPVAFSQMMTVPGNPETVMRTAAQVAEAMGEIATAVYLAVR</sequence>
<dbReference type="PANTHER" id="PTHR30023:SF0">
    <property type="entry name" value="PENICILLIN-SENSITIVE CARBOXYPEPTIDASE A"/>
    <property type="match status" value="1"/>
</dbReference>
<dbReference type="PROSITE" id="PS51318">
    <property type="entry name" value="TAT"/>
    <property type="match status" value="1"/>
</dbReference>
<feature type="chain" id="PRO_5020487945" evidence="3">
    <location>
        <begin position="26"/>
        <end position="510"/>
    </location>
</feature>
<dbReference type="OrthoDB" id="9802627at2"/>
<proteinExistence type="inferred from homology"/>
<reference evidence="4 5" key="1">
    <citation type="submission" date="2019-03" db="EMBL/GenBank/DDBJ databases">
        <title>Genomic Encyclopedia of Type Strains, Phase IV (KMG-IV): sequencing the most valuable type-strain genomes for metagenomic binning, comparative biology and taxonomic classification.</title>
        <authorList>
            <person name="Goeker M."/>
        </authorList>
    </citation>
    <scope>NUCLEOTIDE SEQUENCE [LARGE SCALE GENOMIC DNA]</scope>
    <source>
        <strain evidence="4 5">DSM 45934</strain>
    </source>
</reference>
<dbReference type="PANTHER" id="PTHR30023">
    <property type="entry name" value="D-ALANYL-D-ALANINE CARBOXYPEPTIDASE"/>
    <property type="match status" value="1"/>
</dbReference>
<keyword evidence="4" id="KW-0121">Carboxypeptidase</keyword>
<keyword evidence="4" id="KW-0645">Protease</keyword>
<comment type="similarity">
    <text evidence="1">Belongs to the peptidase S13 family.</text>
</comment>
<dbReference type="InterPro" id="IPR000667">
    <property type="entry name" value="Peptidase_S13"/>
</dbReference>
<gene>
    <name evidence="4" type="ORF">EV192_109277</name>
</gene>
<dbReference type="AlphaFoldDB" id="A0A4R2JBZ5"/>
<dbReference type="GO" id="GO:0000270">
    <property type="term" value="P:peptidoglycan metabolic process"/>
    <property type="evidence" value="ECO:0007669"/>
    <property type="project" value="TreeGrafter"/>
</dbReference>
<comment type="caution">
    <text evidence="4">The sequence shown here is derived from an EMBL/GenBank/DDBJ whole genome shotgun (WGS) entry which is preliminary data.</text>
</comment>
<dbReference type="Proteomes" id="UP000295680">
    <property type="component" value="Unassembled WGS sequence"/>
</dbReference>
<accession>A0A4R2JBZ5</accession>
<dbReference type="Gene3D" id="3.50.80.20">
    <property type="entry name" value="D-Ala-D-Ala carboxypeptidase C, peptidase S13"/>
    <property type="match status" value="1"/>
</dbReference>
<dbReference type="Gene3D" id="3.40.710.10">
    <property type="entry name" value="DD-peptidase/beta-lactamase superfamily"/>
    <property type="match status" value="2"/>
</dbReference>
<evidence type="ECO:0000256" key="3">
    <source>
        <dbReference type="SAM" id="SignalP"/>
    </source>
</evidence>